<keyword evidence="3" id="KW-1185">Reference proteome</keyword>
<dbReference type="OrthoDB" id="1736288at2"/>
<dbReference type="InterPro" id="IPR036278">
    <property type="entry name" value="Sialidase_sf"/>
</dbReference>
<dbReference type="EMBL" id="MZGX01000020">
    <property type="protein sequence ID" value="OPX43170.1"/>
    <property type="molecule type" value="Genomic_DNA"/>
</dbReference>
<feature type="signal peptide" evidence="1">
    <location>
        <begin position="1"/>
        <end position="22"/>
    </location>
</feature>
<dbReference type="SUPFAM" id="SSF50939">
    <property type="entry name" value="Sialidases"/>
    <property type="match status" value="1"/>
</dbReference>
<proteinExistence type="predicted"/>
<evidence type="ECO:0000256" key="1">
    <source>
        <dbReference type="SAM" id="SignalP"/>
    </source>
</evidence>
<accession>A0A1V4SH27</accession>
<feature type="chain" id="PRO_5039573322" description="Ycf48-like protein" evidence="1">
    <location>
        <begin position="23"/>
        <end position="679"/>
    </location>
</feature>
<evidence type="ECO:0008006" key="4">
    <source>
        <dbReference type="Google" id="ProtNLM"/>
    </source>
</evidence>
<dbReference type="Proteomes" id="UP000191554">
    <property type="component" value="Unassembled WGS sequence"/>
</dbReference>
<gene>
    <name evidence="2" type="ORF">CLHUN_29200</name>
</gene>
<dbReference type="AlphaFoldDB" id="A0A1V4SH27"/>
<dbReference type="RefSeq" id="WP_080065371.1">
    <property type="nucleotide sequence ID" value="NZ_MZGX01000020.1"/>
</dbReference>
<evidence type="ECO:0000313" key="2">
    <source>
        <dbReference type="EMBL" id="OPX43170.1"/>
    </source>
</evidence>
<comment type="caution">
    <text evidence="2">The sequence shown here is derived from an EMBL/GenBank/DDBJ whole genome shotgun (WGS) entry which is preliminary data.</text>
</comment>
<keyword evidence="1" id="KW-0732">Signal</keyword>
<name>A0A1V4SH27_RUMHU</name>
<dbReference type="STRING" id="48256.CLHUN_29200"/>
<organism evidence="2 3">
    <name type="scientific">Ruminiclostridium hungatei</name>
    <name type="common">Clostridium hungatei</name>
    <dbReference type="NCBI Taxonomy" id="48256"/>
    <lineage>
        <taxon>Bacteria</taxon>
        <taxon>Bacillati</taxon>
        <taxon>Bacillota</taxon>
        <taxon>Clostridia</taxon>
        <taxon>Eubacteriales</taxon>
        <taxon>Oscillospiraceae</taxon>
        <taxon>Ruminiclostridium</taxon>
    </lineage>
</organism>
<dbReference type="SUPFAM" id="SSF110296">
    <property type="entry name" value="Oligoxyloglucan reducing end-specific cellobiohydrolase"/>
    <property type="match status" value="2"/>
</dbReference>
<sequence length="679" mass="74873">MKKYVFTVVAIILLLLTTPARICDAEPASETSGQDSTAPSGQWLIDKDKSSSNLNSITFFKNKLYIAAGSRGTVRTSYDGMSWETNTGLLSRCSSQLADVACSENIIVIVGDEGTILYSADGFKWTVVKPVTNNSIKKIIYGKKLFIAFTEKPGEILSSRDGLNWKVSSTGAKTTVNDAVFNGKVFVTTGSAGEICTSLNGLLWQVKTVKNHPSFSKIAWNGQMFITIGINTVNTNDSVYISGVYSATSNNGYNWTTKKLSEKSMKKAENFIDFTSCENIIWTGSDFLISLLEYKGILGFPDCNLSIYKTSDGEKIIKTGSLSMDSYTQSCLMVHTGSSYILVSNSFYRPGYFYGPFIYSSADGTAWKEIAAESSMDNCVRDIICNKQNIISIGDCGIISSSYDGGTNWIKTGGAVHMPQFWDGKNFISIDADNCVHTSKDGLSWVKQNKLPDEIWSSNLRWTGEVYTTYNYSSFSVSKDLVDWETTKIDPASRLYMDIGNINAFTVHKDRYIVSGQLGTAVSSDKKNWVTKKAPNAYGKIVVGQNNYIACNAYGDIDFSNDGLNWKRIHINDYKGKAAYVLYDKEHYIFIGADGTAFQSPDGKNWTEFSEGALENIRSIIWTGNSFLAGTADNLYSSGDGASWQKESLPIAIYYPVFFAGGGRAFVYCNGVFLYKDIN</sequence>
<reference evidence="2 3" key="1">
    <citation type="submission" date="2017-03" db="EMBL/GenBank/DDBJ databases">
        <title>Genome sequence of Clostridium hungatei DSM 14427.</title>
        <authorList>
            <person name="Poehlein A."/>
            <person name="Daniel R."/>
        </authorList>
    </citation>
    <scope>NUCLEOTIDE SEQUENCE [LARGE SCALE GENOMIC DNA]</scope>
    <source>
        <strain evidence="2 3">DSM 14427</strain>
    </source>
</reference>
<protein>
    <recommendedName>
        <fullName evidence="4">Ycf48-like protein</fullName>
    </recommendedName>
</protein>
<evidence type="ECO:0000313" key="3">
    <source>
        <dbReference type="Proteomes" id="UP000191554"/>
    </source>
</evidence>